<gene>
    <name evidence="3" type="primary">LOC110346632</name>
</gene>
<sequence>MCRAEKLPAGALTSGEAGGCPPVLCPGWAAPALPLPAHPGSLSSALVSPGRAPSPGPQLHPKQGRRCCVEVALRVTSGVGRGSWGLGPAQPQLLGRAGPLSSRDAARLRGSDGAVSPLSVGRHWDLSCGRQFRLQLPFLLLREILSYQDPSWHSWTTRKATWKAEKARVGSSGQAAGCRSPADFGVNASHLPKLPSLSPRFPCTRWLFFTLLNPRSCPIRGNPCHLWNGGGNPGPCMWEALAPPPGKRFLCAGQVGWTCLCLCQSM</sequence>
<proteinExistence type="predicted"/>
<evidence type="ECO:0000313" key="2">
    <source>
        <dbReference type="Proteomes" id="UP000694906"/>
    </source>
</evidence>
<organism evidence="2 3">
    <name type="scientific">Heterocephalus glaber</name>
    <name type="common">Naked mole rat</name>
    <dbReference type="NCBI Taxonomy" id="10181"/>
    <lineage>
        <taxon>Eukaryota</taxon>
        <taxon>Metazoa</taxon>
        <taxon>Chordata</taxon>
        <taxon>Craniata</taxon>
        <taxon>Vertebrata</taxon>
        <taxon>Euteleostomi</taxon>
        <taxon>Mammalia</taxon>
        <taxon>Eutheria</taxon>
        <taxon>Euarchontoglires</taxon>
        <taxon>Glires</taxon>
        <taxon>Rodentia</taxon>
        <taxon>Hystricomorpha</taxon>
        <taxon>Bathyergidae</taxon>
        <taxon>Heterocephalus</taxon>
    </lineage>
</organism>
<feature type="region of interest" description="Disordered" evidence="1">
    <location>
        <begin position="42"/>
        <end position="63"/>
    </location>
</feature>
<name>A0AAX6S6T5_HETGA</name>
<evidence type="ECO:0000256" key="1">
    <source>
        <dbReference type="SAM" id="MobiDB-lite"/>
    </source>
</evidence>
<dbReference type="Proteomes" id="UP000694906">
    <property type="component" value="Unplaced"/>
</dbReference>
<dbReference type="RefSeq" id="XP_021103753.1">
    <property type="nucleotide sequence ID" value="XM_021248094.1"/>
</dbReference>
<accession>A0AAX6S6T5</accession>
<evidence type="ECO:0000313" key="3">
    <source>
        <dbReference type="RefSeq" id="XP_021103753.1"/>
    </source>
</evidence>
<protein>
    <submittedName>
        <fullName evidence="3">Uncharacterized protein LOC110346632</fullName>
    </submittedName>
</protein>
<reference evidence="3" key="1">
    <citation type="submission" date="2025-08" db="UniProtKB">
        <authorList>
            <consortium name="RefSeq"/>
        </authorList>
    </citation>
    <scope>IDENTIFICATION</scope>
</reference>
<keyword evidence="2" id="KW-1185">Reference proteome</keyword>
<dbReference type="GeneID" id="110346632"/>
<dbReference type="AlphaFoldDB" id="A0AAX6S6T5"/>